<dbReference type="CDD" id="cd05015">
    <property type="entry name" value="SIS_PGI_1"/>
    <property type="match status" value="1"/>
</dbReference>
<dbReference type="FunFam" id="3.40.50.10490:FF:000015">
    <property type="entry name" value="Glucose-6-phosphate isomerase"/>
    <property type="match status" value="1"/>
</dbReference>
<dbReference type="Proteomes" id="UP000234384">
    <property type="component" value="Unassembled WGS sequence"/>
</dbReference>
<evidence type="ECO:0000256" key="6">
    <source>
        <dbReference type="ARBA" id="ARBA00023235"/>
    </source>
</evidence>
<dbReference type="PANTHER" id="PTHR11469:SF1">
    <property type="entry name" value="GLUCOSE-6-PHOSPHATE ISOMERASE"/>
    <property type="match status" value="1"/>
</dbReference>
<dbReference type="GO" id="GO:0005829">
    <property type="term" value="C:cytosol"/>
    <property type="evidence" value="ECO:0007669"/>
    <property type="project" value="TreeGrafter"/>
</dbReference>
<dbReference type="EMBL" id="PKHE01000006">
    <property type="protein sequence ID" value="PKY89633.1"/>
    <property type="molecule type" value="Genomic_DNA"/>
</dbReference>
<dbReference type="GO" id="GO:0051156">
    <property type="term" value="P:glucose 6-phosphate metabolic process"/>
    <property type="evidence" value="ECO:0007669"/>
    <property type="project" value="TreeGrafter"/>
</dbReference>
<dbReference type="InterPro" id="IPR018189">
    <property type="entry name" value="Phosphoglucose_isomerase_CS"/>
</dbReference>
<protein>
    <recommendedName>
        <fullName evidence="8">Glucose-6-phosphate isomerase</fullName>
        <shortName evidence="8">GPI</shortName>
        <ecNumber evidence="8">5.3.1.9</ecNumber>
    </recommendedName>
    <alternativeName>
        <fullName evidence="8">Phosphoglucose isomerase</fullName>
        <shortName evidence="8">PGI</shortName>
    </alternativeName>
    <alternativeName>
        <fullName evidence="8">Phosphohexose isomerase</fullName>
        <shortName evidence="8">PHI</shortName>
    </alternativeName>
</protein>
<comment type="subcellular location">
    <subcellularLocation>
        <location evidence="8">Cytoplasm</location>
    </subcellularLocation>
</comment>
<dbReference type="PRINTS" id="PR00662">
    <property type="entry name" value="G6PISOMERASE"/>
</dbReference>
<evidence type="ECO:0000256" key="3">
    <source>
        <dbReference type="ARBA" id="ARBA00022432"/>
    </source>
</evidence>
<evidence type="ECO:0000313" key="11">
    <source>
        <dbReference type="Proteomes" id="UP000234384"/>
    </source>
</evidence>
<keyword evidence="6 8" id="KW-0413">Isomerase</keyword>
<accession>A0A2I1K1Y2</accession>
<dbReference type="UniPathway" id="UPA00109">
    <property type="reaction ID" value="UER00181"/>
</dbReference>
<dbReference type="RefSeq" id="WP_101954120.1">
    <property type="nucleotide sequence ID" value="NZ_PKHE01000006.1"/>
</dbReference>
<dbReference type="UniPathway" id="UPA00138"/>
<reference evidence="10 11" key="1">
    <citation type="submission" date="2017-12" db="EMBL/GenBank/DDBJ databases">
        <title>Phylogenetic diversity of female urinary microbiome.</title>
        <authorList>
            <person name="Thomas-White K."/>
            <person name="Wolfe A.J."/>
        </authorList>
    </citation>
    <scope>NUCLEOTIDE SEQUENCE [LARGE SCALE GENOMIC DNA]</scope>
    <source>
        <strain evidence="10 11">UMB0898</strain>
    </source>
</reference>
<name>A0A2I1K1Y2_9LACT</name>
<feature type="active site" description="Proton donor" evidence="8">
    <location>
        <position position="289"/>
    </location>
</feature>
<comment type="pathway">
    <text evidence="1 8 9">Carbohydrate degradation; glycolysis; D-glyceraldehyde 3-phosphate and glycerone phosphate from D-glucose: step 2/4.</text>
</comment>
<dbReference type="InterPro" id="IPR035476">
    <property type="entry name" value="SIS_PGI_1"/>
</dbReference>
<keyword evidence="4 8" id="KW-0963">Cytoplasm</keyword>
<comment type="caution">
    <text evidence="8">Lacks conserved residue(s) required for the propagation of feature annotation.</text>
</comment>
<dbReference type="GO" id="GO:0006094">
    <property type="term" value="P:gluconeogenesis"/>
    <property type="evidence" value="ECO:0007669"/>
    <property type="project" value="UniProtKB-UniRule"/>
</dbReference>
<keyword evidence="3 8" id="KW-0312">Gluconeogenesis</keyword>
<comment type="caution">
    <text evidence="10">The sequence shown here is derived from an EMBL/GenBank/DDBJ whole genome shotgun (WGS) entry which is preliminary data.</text>
</comment>
<comment type="similarity">
    <text evidence="2 8 9">Belongs to the GPI family.</text>
</comment>
<dbReference type="NCBIfam" id="NF010697">
    <property type="entry name" value="PRK14097.1"/>
    <property type="match status" value="1"/>
</dbReference>
<evidence type="ECO:0000256" key="1">
    <source>
        <dbReference type="ARBA" id="ARBA00004926"/>
    </source>
</evidence>
<comment type="pathway">
    <text evidence="8">Carbohydrate biosynthesis; gluconeogenesis.</text>
</comment>
<evidence type="ECO:0000256" key="9">
    <source>
        <dbReference type="RuleBase" id="RU000612"/>
    </source>
</evidence>
<gene>
    <name evidence="8" type="primary">pgi</name>
    <name evidence="10" type="ORF">CYJ57_03670</name>
</gene>
<dbReference type="GO" id="GO:0048029">
    <property type="term" value="F:monosaccharide binding"/>
    <property type="evidence" value="ECO:0007669"/>
    <property type="project" value="TreeGrafter"/>
</dbReference>
<feature type="active site" evidence="8">
    <location>
        <position position="424"/>
    </location>
</feature>
<dbReference type="OrthoDB" id="140919at2"/>
<evidence type="ECO:0000256" key="2">
    <source>
        <dbReference type="ARBA" id="ARBA00006604"/>
    </source>
</evidence>
<dbReference type="PROSITE" id="PS51463">
    <property type="entry name" value="P_GLUCOSE_ISOMERASE_3"/>
    <property type="match status" value="1"/>
</dbReference>
<dbReference type="AlphaFoldDB" id="A0A2I1K1Y2"/>
<dbReference type="GO" id="GO:0097367">
    <property type="term" value="F:carbohydrate derivative binding"/>
    <property type="evidence" value="ECO:0007669"/>
    <property type="project" value="InterPro"/>
</dbReference>
<dbReference type="SUPFAM" id="SSF53697">
    <property type="entry name" value="SIS domain"/>
    <property type="match status" value="1"/>
</dbReference>
<evidence type="ECO:0000313" key="10">
    <source>
        <dbReference type="EMBL" id="PKY89633.1"/>
    </source>
</evidence>
<evidence type="ECO:0000256" key="4">
    <source>
        <dbReference type="ARBA" id="ARBA00022490"/>
    </source>
</evidence>
<dbReference type="InterPro" id="IPR046348">
    <property type="entry name" value="SIS_dom_sf"/>
</dbReference>
<dbReference type="CDD" id="cd05016">
    <property type="entry name" value="SIS_PGI_2"/>
    <property type="match status" value="1"/>
</dbReference>
<dbReference type="InterPro" id="IPR035482">
    <property type="entry name" value="SIS_PGI_2"/>
</dbReference>
<sequence>MSQLKFSHAIDKTYLRAHEIDQIQPFVELAYDTLLNKTGAGSEYTDWVNWPDHMDVQEFERIQKAAEKINETSDVLIVIGIGGSYLGARAAIEFLNGTFYNLTFQKEKKTQVFFAGNNISATYHQELLHLIEGKDFSINVISKSGTTTEPSIAFRLFKEKLIEKYGHGEANRRIYATTDAEKGALKSVADQEGHETFVIPDGIGGRFTVLTAVGLLPIAVAGGDIKQLMVSAKEAFDEYINADYAQNDMLQYVAIRNVLHRKGKNIEILANYEPSLQYFAEWWKQLFGESEGKDMKGIFPMSANFSTDLHSIGQIIQDGIRNIFETVITIANPTVKLTIPAEEDDLDQLGYIEGKDINEINHKAFLGTQMAHAQGGVPNLHIELEDMTEASLAYLIVFFELAVGVSGYLTGINPFNQPGVEDYKRNMFALLEKPGYEDVLK</sequence>
<dbReference type="HAMAP" id="MF_00473">
    <property type="entry name" value="G6P_isomerase"/>
    <property type="match status" value="1"/>
</dbReference>
<dbReference type="FunFam" id="3.40.50.10490:FF:000016">
    <property type="entry name" value="Glucose-6-phosphate isomerase"/>
    <property type="match status" value="1"/>
</dbReference>
<dbReference type="GO" id="GO:0006096">
    <property type="term" value="P:glycolytic process"/>
    <property type="evidence" value="ECO:0007669"/>
    <property type="project" value="UniProtKB-UniRule"/>
</dbReference>
<evidence type="ECO:0000256" key="7">
    <source>
        <dbReference type="ARBA" id="ARBA00029321"/>
    </source>
</evidence>
<dbReference type="Pfam" id="PF00342">
    <property type="entry name" value="PGI"/>
    <property type="match status" value="1"/>
</dbReference>
<dbReference type="InterPro" id="IPR001672">
    <property type="entry name" value="G6P_Isomerase"/>
</dbReference>
<comment type="catalytic activity">
    <reaction evidence="7 8 9">
        <text>alpha-D-glucose 6-phosphate = beta-D-fructose 6-phosphate</text>
        <dbReference type="Rhea" id="RHEA:11816"/>
        <dbReference type="ChEBI" id="CHEBI:57634"/>
        <dbReference type="ChEBI" id="CHEBI:58225"/>
        <dbReference type="EC" id="5.3.1.9"/>
    </reaction>
</comment>
<proteinExistence type="inferred from homology"/>
<dbReference type="PANTHER" id="PTHR11469">
    <property type="entry name" value="GLUCOSE-6-PHOSPHATE ISOMERASE"/>
    <property type="match status" value="1"/>
</dbReference>
<comment type="function">
    <text evidence="8">Catalyzes the reversible isomerization of glucose-6-phosphate to fructose-6-phosphate.</text>
</comment>
<dbReference type="EC" id="5.3.1.9" evidence="8"/>
<dbReference type="GO" id="GO:0004347">
    <property type="term" value="F:glucose-6-phosphate isomerase activity"/>
    <property type="evidence" value="ECO:0007669"/>
    <property type="project" value="UniProtKB-UniRule"/>
</dbReference>
<keyword evidence="5 8" id="KW-0324">Glycolysis</keyword>
<evidence type="ECO:0000256" key="8">
    <source>
        <dbReference type="HAMAP-Rule" id="MF_00473"/>
    </source>
</evidence>
<organism evidence="10 11">
    <name type="scientific">Falseniella ignava</name>
    <dbReference type="NCBI Taxonomy" id="137730"/>
    <lineage>
        <taxon>Bacteria</taxon>
        <taxon>Bacillati</taxon>
        <taxon>Bacillota</taxon>
        <taxon>Bacilli</taxon>
        <taxon>Lactobacillales</taxon>
        <taxon>Aerococcaceae</taxon>
        <taxon>Falseniella</taxon>
    </lineage>
</organism>
<dbReference type="Gene3D" id="3.40.50.10490">
    <property type="entry name" value="Glucose-6-phosphate isomerase like protein, domain 1"/>
    <property type="match status" value="2"/>
</dbReference>
<dbReference type="PROSITE" id="PS00765">
    <property type="entry name" value="P_GLUCOSE_ISOMERASE_1"/>
    <property type="match status" value="1"/>
</dbReference>
<evidence type="ECO:0000256" key="5">
    <source>
        <dbReference type="ARBA" id="ARBA00023152"/>
    </source>
</evidence>